<dbReference type="Proteomes" id="UP000305539">
    <property type="component" value="Unassembled WGS sequence"/>
</dbReference>
<reference evidence="7 8" key="1">
    <citation type="submission" date="2019-04" db="EMBL/GenBank/DDBJ databases">
        <title>Trinickia sp. 7GSK02, isolated from subtropical forest soil.</title>
        <authorList>
            <person name="Gao Z.-H."/>
            <person name="Qiu L.-H."/>
        </authorList>
    </citation>
    <scope>NUCLEOTIDE SEQUENCE [LARGE SCALE GENOMIC DNA]</scope>
    <source>
        <strain evidence="7 8">7GSK02</strain>
    </source>
</reference>
<keyword evidence="5" id="KW-0560">Oxidoreductase</keyword>
<evidence type="ECO:0000256" key="3">
    <source>
        <dbReference type="ARBA" id="ARBA00022630"/>
    </source>
</evidence>
<dbReference type="InterPro" id="IPR036188">
    <property type="entry name" value="FAD/NAD-bd_sf"/>
</dbReference>
<comment type="similarity">
    <text evidence="2">Belongs to the GMC oxidoreductase family.</text>
</comment>
<gene>
    <name evidence="7" type="ORF">FAZ69_27860</name>
</gene>
<comment type="cofactor">
    <cofactor evidence="1">
        <name>FAD</name>
        <dbReference type="ChEBI" id="CHEBI:57692"/>
    </cofactor>
</comment>
<evidence type="ECO:0000256" key="1">
    <source>
        <dbReference type="ARBA" id="ARBA00001974"/>
    </source>
</evidence>
<evidence type="ECO:0000256" key="2">
    <source>
        <dbReference type="ARBA" id="ARBA00010790"/>
    </source>
</evidence>
<dbReference type="InterPro" id="IPR051473">
    <property type="entry name" value="P2Ox-like"/>
</dbReference>
<accession>A0A4U1HK00</accession>
<evidence type="ECO:0000256" key="4">
    <source>
        <dbReference type="ARBA" id="ARBA00022827"/>
    </source>
</evidence>
<name>A0A4U1HK00_9BURK</name>
<dbReference type="InterPro" id="IPR007867">
    <property type="entry name" value="GMC_OxRtase_C"/>
</dbReference>
<evidence type="ECO:0000313" key="7">
    <source>
        <dbReference type="EMBL" id="TKC81501.1"/>
    </source>
</evidence>
<dbReference type="PANTHER" id="PTHR42784:SF1">
    <property type="entry name" value="PYRANOSE 2-OXIDASE"/>
    <property type="match status" value="1"/>
</dbReference>
<keyword evidence="3" id="KW-0285">Flavoprotein</keyword>
<dbReference type="OrthoDB" id="9787779at2"/>
<dbReference type="SUPFAM" id="SSF51905">
    <property type="entry name" value="FAD/NAD(P)-binding domain"/>
    <property type="match status" value="1"/>
</dbReference>
<protein>
    <submittedName>
        <fullName evidence="7">GMC family oxidoreductase</fullName>
    </submittedName>
</protein>
<proteinExistence type="inferred from homology"/>
<comment type="caution">
    <text evidence="7">The sequence shown here is derived from an EMBL/GenBank/DDBJ whole genome shotgun (WGS) entry which is preliminary data.</text>
</comment>
<evidence type="ECO:0000256" key="5">
    <source>
        <dbReference type="ARBA" id="ARBA00023002"/>
    </source>
</evidence>
<dbReference type="AlphaFoldDB" id="A0A4U1HK00"/>
<keyword evidence="8" id="KW-1185">Reference proteome</keyword>
<feature type="domain" description="Glucose-methanol-choline oxidoreductase C-terminal" evidence="6">
    <location>
        <begin position="430"/>
        <end position="536"/>
    </location>
</feature>
<dbReference type="EMBL" id="SWJE01000018">
    <property type="protein sequence ID" value="TKC81501.1"/>
    <property type="molecule type" value="Genomic_DNA"/>
</dbReference>
<dbReference type="GO" id="GO:0016614">
    <property type="term" value="F:oxidoreductase activity, acting on CH-OH group of donors"/>
    <property type="evidence" value="ECO:0007669"/>
    <property type="project" value="InterPro"/>
</dbReference>
<evidence type="ECO:0000313" key="8">
    <source>
        <dbReference type="Proteomes" id="UP000305539"/>
    </source>
</evidence>
<keyword evidence="4" id="KW-0274">FAD</keyword>
<organism evidence="7 8">
    <name type="scientific">Trinickia terrae</name>
    <dbReference type="NCBI Taxonomy" id="2571161"/>
    <lineage>
        <taxon>Bacteria</taxon>
        <taxon>Pseudomonadati</taxon>
        <taxon>Pseudomonadota</taxon>
        <taxon>Betaproteobacteria</taxon>
        <taxon>Burkholderiales</taxon>
        <taxon>Burkholderiaceae</taxon>
        <taxon>Trinickia</taxon>
    </lineage>
</organism>
<dbReference type="Pfam" id="PF05199">
    <property type="entry name" value="GMC_oxred_C"/>
    <property type="match status" value="1"/>
</dbReference>
<evidence type="ECO:0000259" key="6">
    <source>
        <dbReference type="Pfam" id="PF05199"/>
    </source>
</evidence>
<sequence>MNHVFFLSNAGWKAARETNVYDYVIVGSGFCALAFAERMLKNRPASRILILERGSFFLPEHFQNLPLPYKDTLGGLSETFPWTLSATTAEGLDGGYIRWQHGMVPFFGGRSTLWSAWCPRPTVQEMDGWPAETIRAAYENFASAERLLRVQPADKIDEGQDAAQRRLIAATRPVYGELQNRVQGLLAQGATSVPGIYRSEAAPLASAGEQVDGIDFQKFSTPGELLMLTGERGDGHPESRVDIATECVVEHIVQQNGTATALQTSRGVLPLGNAKLILAMGTLPPATLVRNAFPDTANVGERFSAHFITSIVARVPKEELDPHGKFGDLEMSACYVAGTGPQGYSQQYHIQLSALWDRHPVKNSGTALRYMPDVVATASMAQLLSSEGYVVFVCAVLGELDYRNDKNWFRRNEQDDDPTTNSLLQVVENKSDEETWDAMDEGAFGILEKVLSSGHIQYWHGSPDEGEWTTVRPSRDERRVPALVHESSTLHLGREASAPVDLDYRLKAAANVYVTGGGLWPQGGSWNPTMTMVALAQDLADKLSAAK</sequence>
<dbReference type="Gene3D" id="3.50.50.60">
    <property type="entry name" value="FAD/NAD(P)-binding domain"/>
    <property type="match status" value="1"/>
</dbReference>
<dbReference type="PANTHER" id="PTHR42784">
    <property type="entry name" value="PYRANOSE 2-OXIDASE"/>
    <property type="match status" value="1"/>
</dbReference>